<dbReference type="EMBL" id="AZMF01000089">
    <property type="protein sequence ID" value="ETI86279.1"/>
    <property type="molecule type" value="Genomic_DNA"/>
</dbReference>
<gene>
    <name evidence="1" type="ORF">Q615_SPAC00089G0001</name>
</gene>
<dbReference type="AlphaFoldDB" id="W1U0X2"/>
<proteinExistence type="predicted"/>
<comment type="caution">
    <text evidence="1">The sequence shown here is derived from an EMBL/GenBank/DDBJ whole genome shotgun (WGS) entry which is preliminary data.</text>
</comment>
<evidence type="ECO:0000313" key="2">
    <source>
        <dbReference type="Proteomes" id="UP000018846"/>
    </source>
</evidence>
<evidence type="ECO:0000313" key="1">
    <source>
        <dbReference type="EMBL" id="ETI86279.1"/>
    </source>
</evidence>
<reference evidence="1 2" key="1">
    <citation type="submission" date="2013-12" db="EMBL/GenBank/DDBJ databases">
        <title>A Varibaculum cambriense genome reconstructed from a premature infant gut community with otherwise low bacterial novelty that shifts toward anaerobic metabolism during the third week of life.</title>
        <authorList>
            <person name="Brown C.T."/>
            <person name="Sharon I."/>
            <person name="Thomas B.C."/>
            <person name="Castelle C.J."/>
            <person name="Morowitz M.J."/>
            <person name="Banfield J.F."/>
        </authorList>
    </citation>
    <scope>NUCLEOTIDE SEQUENCE [LARGE SCALE GENOMIC DNA]</scope>
    <source>
        <strain evidence="2">DORA_7</strain>
    </source>
</reference>
<dbReference type="Proteomes" id="UP000018846">
    <property type="component" value="Unassembled WGS sequence"/>
</dbReference>
<accession>W1U0X2</accession>
<feature type="non-terminal residue" evidence="1">
    <location>
        <position position="31"/>
    </location>
</feature>
<protein>
    <submittedName>
        <fullName evidence="1">Uncharacterized protein</fullName>
    </submittedName>
</protein>
<organism evidence="1 2">
    <name type="scientific">Streptococcus anginosus DORA_7</name>
    <dbReference type="NCBI Taxonomy" id="1403946"/>
    <lineage>
        <taxon>Bacteria</taxon>
        <taxon>Bacillati</taxon>
        <taxon>Bacillota</taxon>
        <taxon>Bacilli</taxon>
        <taxon>Lactobacillales</taxon>
        <taxon>Streptococcaceae</taxon>
        <taxon>Streptococcus</taxon>
        <taxon>Streptococcus anginosus group</taxon>
    </lineage>
</organism>
<sequence>MNERFWENLEILLIDKGMSWADLARKIFKGQ</sequence>
<name>W1U0X2_STRAP</name>